<dbReference type="PANTHER" id="PTHR30389">
    <property type="entry name" value="FUMARATE HYDRATASE-RELATED"/>
    <property type="match status" value="1"/>
</dbReference>
<gene>
    <name evidence="8" type="primary">ttdA_23</name>
    <name evidence="8" type="ORF">SDC9_102405</name>
</gene>
<evidence type="ECO:0000256" key="4">
    <source>
        <dbReference type="ARBA" id="ARBA00023004"/>
    </source>
</evidence>
<dbReference type="GO" id="GO:0008730">
    <property type="term" value="F:L(+)-tartrate dehydratase activity"/>
    <property type="evidence" value="ECO:0007669"/>
    <property type="project" value="UniProtKB-EC"/>
</dbReference>
<evidence type="ECO:0000256" key="1">
    <source>
        <dbReference type="ARBA" id="ARBA00008876"/>
    </source>
</evidence>
<evidence type="ECO:0000256" key="2">
    <source>
        <dbReference type="ARBA" id="ARBA00022485"/>
    </source>
</evidence>
<comment type="similarity">
    <text evidence="1">Belongs to the class-I fumarase family.</text>
</comment>
<dbReference type="GO" id="GO:0046872">
    <property type="term" value="F:metal ion binding"/>
    <property type="evidence" value="ECO:0007669"/>
    <property type="project" value="UniProtKB-KW"/>
</dbReference>
<dbReference type="Pfam" id="PF05681">
    <property type="entry name" value="Fumerase"/>
    <property type="match status" value="1"/>
</dbReference>
<dbReference type="NCBIfam" id="TIGR00722">
    <property type="entry name" value="ttdA_fumA_fumB"/>
    <property type="match status" value="1"/>
</dbReference>
<dbReference type="InterPro" id="IPR051208">
    <property type="entry name" value="Class-I_Fumarase/Tartrate_DH"/>
</dbReference>
<reference evidence="8" key="1">
    <citation type="submission" date="2019-08" db="EMBL/GenBank/DDBJ databases">
        <authorList>
            <person name="Kucharzyk K."/>
            <person name="Murdoch R.W."/>
            <person name="Higgins S."/>
            <person name="Loffler F."/>
        </authorList>
    </citation>
    <scope>NUCLEOTIDE SEQUENCE</scope>
</reference>
<organism evidence="8">
    <name type="scientific">bioreactor metagenome</name>
    <dbReference type="NCBI Taxonomy" id="1076179"/>
    <lineage>
        <taxon>unclassified sequences</taxon>
        <taxon>metagenomes</taxon>
        <taxon>ecological metagenomes</taxon>
    </lineage>
</organism>
<name>A0A645AS70_9ZZZZ</name>
<dbReference type="PANTHER" id="PTHR30389:SF17">
    <property type="entry name" value="L(+)-TARTRATE DEHYDRATASE SUBUNIT ALPHA-RELATED"/>
    <property type="match status" value="1"/>
</dbReference>
<dbReference type="InterPro" id="IPR004646">
    <property type="entry name" value="Fe-S_hydro-lyase_TtdA-typ_cat"/>
</dbReference>
<sequence length="281" mass="30363">MRTIKEETIIAAVSKMLADINYSLSPDVCRAVAKSEHSETNPTAKKVLGKLIDNMTCAHEENVPICQDTGMAVIFLEIGTGVRIDSPHSMQEICDIATERAYTRNFLRLSVVADPLRRVNTHTNAPAVVYTELVAGDIFKITVSPKGFGSENMSKIKMFTPSAAEDDIINFIVYTVFGAGSNPCPPVVVGVGIGGTFDYCAVLAKKALTIPLDVPNPDPFYAEMEQKTLDRLNTLCIGPQGFGGDTTALAVKILPYPTHIAGLPVAVNINCHVCRHISKEI</sequence>
<dbReference type="GO" id="GO:0051539">
    <property type="term" value="F:4 iron, 4 sulfur cluster binding"/>
    <property type="evidence" value="ECO:0007669"/>
    <property type="project" value="UniProtKB-KW"/>
</dbReference>
<accession>A0A645AS70</accession>
<evidence type="ECO:0000256" key="6">
    <source>
        <dbReference type="ARBA" id="ARBA00023239"/>
    </source>
</evidence>
<protein>
    <submittedName>
        <fullName evidence="8">L(+)-tartrate dehydratase subunit alpha</fullName>
        <ecNumber evidence="8">4.2.1.32</ecNumber>
    </submittedName>
</protein>
<keyword evidence="3" id="KW-0479">Metal-binding</keyword>
<dbReference type="AlphaFoldDB" id="A0A645AS70"/>
<evidence type="ECO:0000313" key="8">
    <source>
        <dbReference type="EMBL" id="MPM55608.1"/>
    </source>
</evidence>
<dbReference type="EMBL" id="VSSQ01015351">
    <property type="protein sequence ID" value="MPM55608.1"/>
    <property type="molecule type" value="Genomic_DNA"/>
</dbReference>
<comment type="caution">
    <text evidence="8">The sequence shown here is derived from an EMBL/GenBank/DDBJ whole genome shotgun (WGS) entry which is preliminary data.</text>
</comment>
<evidence type="ECO:0000256" key="3">
    <source>
        <dbReference type="ARBA" id="ARBA00022723"/>
    </source>
</evidence>
<keyword evidence="5" id="KW-0411">Iron-sulfur</keyword>
<evidence type="ECO:0000259" key="7">
    <source>
        <dbReference type="Pfam" id="PF05681"/>
    </source>
</evidence>
<keyword evidence="6 8" id="KW-0456">Lyase</keyword>
<proteinExistence type="inferred from homology"/>
<keyword evidence="4" id="KW-0408">Iron</keyword>
<feature type="domain" description="Fe-S hydro-lyase tartrate dehydratase alpha-type catalytic" evidence="7">
    <location>
        <begin position="12"/>
        <end position="278"/>
    </location>
</feature>
<evidence type="ECO:0000256" key="5">
    <source>
        <dbReference type="ARBA" id="ARBA00023014"/>
    </source>
</evidence>
<dbReference type="EC" id="4.2.1.32" evidence="8"/>
<dbReference type="NCBIfam" id="NF004885">
    <property type="entry name" value="PRK06246.1"/>
    <property type="match status" value="1"/>
</dbReference>
<keyword evidence="2" id="KW-0004">4Fe-4S</keyword>